<accession>A0A127F7T8</accession>
<dbReference type="KEGG" id="sdf:ACG33_00795"/>
<gene>
    <name evidence="1" type="ORF">ACG33_00795</name>
</gene>
<evidence type="ECO:0000313" key="1">
    <source>
        <dbReference type="EMBL" id="AMN45665.1"/>
    </source>
</evidence>
<sequence length="173" mass="19840">MSDDMDNDLDPAADIIRCTRALRSHRRNDYEHRACGSDEMLLPHVLQAFGTHECRSFQDDMRYDDKRRLPLTECSRLIHIICAAVHHAQTITLRQSQRIAPERDQAHIEKSRADLPDTKIHTTLVDTQGENVPIDRRAREAIDLLKLQRSPAAAAPARIPERIPQSRAVWDIP</sequence>
<dbReference type="AlphaFoldDB" id="A0A127F7T8"/>
<organism evidence="1 2">
    <name type="scientific">Steroidobacter denitrificans</name>
    <dbReference type="NCBI Taxonomy" id="465721"/>
    <lineage>
        <taxon>Bacteria</taxon>
        <taxon>Pseudomonadati</taxon>
        <taxon>Pseudomonadota</taxon>
        <taxon>Gammaproteobacteria</taxon>
        <taxon>Steroidobacterales</taxon>
        <taxon>Steroidobacteraceae</taxon>
        <taxon>Steroidobacter</taxon>
    </lineage>
</organism>
<reference evidence="1 2" key="1">
    <citation type="submission" date="2015-06" db="EMBL/GenBank/DDBJ databases">
        <title>A Comprehensive Approach to Explore the Metabolic and Phylogenetic Diversity of Bacterial Steroid Degradation in the Environment: Testosterone as an Example.</title>
        <authorList>
            <person name="Yang F.-C."/>
            <person name="Chen Y.-L."/>
            <person name="Yu C.-P."/>
            <person name="Tang S.-L."/>
            <person name="Wang P.-H."/>
            <person name="Ismail W."/>
            <person name="Wang C.-H."/>
            <person name="Yang C.-Y."/>
            <person name="Chiang Y.-R."/>
        </authorList>
    </citation>
    <scope>NUCLEOTIDE SEQUENCE [LARGE SCALE GENOMIC DNA]</scope>
    <source>
        <strain evidence="1 2">DSM 18526</strain>
    </source>
</reference>
<dbReference type="EMBL" id="CP011971">
    <property type="protein sequence ID" value="AMN45665.1"/>
    <property type="molecule type" value="Genomic_DNA"/>
</dbReference>
<proteinExistence type="predicted"/>
<dbReference type="STRING" id="465721.ACG33_00795"/>
<protein>
    <submittedName>
        <fullName evidence="1">Uncharacterized protein</fullName>
    </submittedName>
</protein>
<dbReference type="RefSeq" id="WP_066917926.1">
    <property type="nucleotide sequence ID" value="NZ_CP011971.1"/>
</dbReference>
<dbReference type="Proteomes" id="UP000070250">
    <property type="component" value="Chromosome"/>
</dbReference>
<evidence type="ECO:0000313" key="2">
    <source>
        <dbReference type="Proteomes" id="UP000070250"/>
    </source>
</evidence>
<keyword evidence="2" id="KW-1185">Reference proteome</keyword>
<name>A0A127F7T8_STEDE</name>